<keyword evidence="2" id="KW-1185">Reference proteome</keyword>
<evidence type="ECO:0000313" key="1">
    <source>
        <dbReference type="EMBL" id="VEU70489.1"/>
    </source>
</evidence>
<dbReference type="EMBL" id="LR215024">
    <property type="protein sequence ID" value="VEU70489.1"/>
    <property type="molecule type" value="Genomic_DNA"/>
</dbReference>
<proteinExistence type="predicted"/>
<keyword evidence="1" id="KW-0413">Isomerase</keyword>
<sequence length="68" mass="7642">MNKNKVIEKNRNIEGSKAGVIEALIQNFAFTKNQATAIAELRFYGLSKTDKQACLNEREELLSAISRI</sequence>
<dbReference type="GO" id="GO:0003677">
    <property type="term" value="F:DNA binding"/>
    <property type="evidence" value="ECO:0007669"/>
    <property type="project" value="InterPro"/>
</dbReference>
<protein>
    <submittedName>
        <fullName evidence="1">DNA topoisomerase IV subunit A</fullName>
    </submittedName>
</protein>
<evidence type="ECO:0000313" key="2">
    <source>
        <dbReference type="Proteomes" id="UP000290815"/>
    </source>
</evidence>
<dbReference type="RefSeq" id="WP_027333402.1">
    <property type="nucleotide sequence ID" value="NZ_LR215024.1"/>
</dbReference>
<dbReference type="Gene3D" id="1.10.268.10">
    <property type="entry name" value="Topoisomerase, domain 3"/>
    <property type="match status" value="1"/>
</dbReference>
<dbReference type="GO" id="GO:0003918">
    <property type="term" value="F:DNA topoisomerase type II (double strand cut, ATP-hydrolyzing) activity"/>
    <property type="evidence" value="ECO:0007669"/>
    <property type="project" value="InterPro"/>
</dbReference>
<dbReference type="InterPro" id="IPR013757">
    <property type="entry name" value="Topo_IIA_A_a_sf"/>
</dbReference>
<accession>A0A449AVB9</accession>
<dbReference type="GO" id="GO:0005524">
    <property type="term" value="F:ATP binding"/>
    <property type="evidence" value="ECO:0007669"/>
    <property type="project" value="InterPro"/>
</dbReference>
<gene>
    <name evidence="1" type="ORF">NCTC10194_00466</name>
</gene>
<dbReference type="KEGG" id="mgly:NCTC10194_00466"/>
<organism evidence="1 2">
    <name type="scientific">Mycoplasmopsis glycophila</name>
    <dbReference type="NCBI Taxonomy" id="171285"/>
    <lineage>
        <taxon>Bacteria</taxon>
        <taxon>Bacillati</taxon>
        <taxon>Mycoplasmatota</taxon>
        <taxon>Mycoplasmoidales</taxon>
        <taxon>Metamycoplasmataceae</taxon>
        <taxon>Mycoplasmopsis</taxon>
    </lineage>
</organism>
<dbReference type="Proteomes" id="UP000290815">
    <property type="component" value="Chromosome"/>
</dbReference>
<reference evidence="1 2" key="1">
    <citation type="submission" date="2019-01" db="EMBL/GenBank/DDBJ databases">
        <authorList>
            <consortium name="Pathogen Informatics"/>
        </authorList>
    </citation>
    <scope>NUCLEOTIDE SEQUENCE [LARGE SCALE GENOMIC DNA]</scope>
    <source>
        <strain evidence="1 2">NCTC10194</strain>
    </source>
</reference>
<dbReference type="AlphaFoldDB" id="A0A449AVB9"/>
<name>A0A449AVB9_9BACT</name>